<evidence type="ECO:0000256" key="7">
    <source>
        <dbReference type="SAM" id="Phobius"/>
    </source>
</evidence>
<keyword evidence="5 7" id="KW-0472">Membrane</keyword>
<name>A0ABD3MGP7_9STRA</name>
<dbReference type="Pfam" id="PF03248">
    <property type="entry name" value="Rer1"/>
    <property type="match status" value="1"/>
</dbReference>
<accession>A0ABD3MGP7</accession>
<evidence type="ECO:0000256" key="4">
    <source>
        <dbReference type="ARBA" id="ARBA00022989"/>
    </source>
</evidence>
<keyword evidence="9" id="KW-1185">Reference proteome</keyword>
<feature type="region of interest" description="Disordered" evidence="6">
    <location>
        <begin position="432"/>
        <end position="451"/>
    </location>
</feature>
<dbReference type="Proteomes" id="UP001530315">
    <property type="component" value="Unassembled WGS sequence"/>
</dbReference>
<feature type="transmembrane region" description="Helical" evidence="7">
    <location>
        <begin position="137"/>
        <end position="154"/>
    </location>
</feature>
<evidence type="ECO:0000313" key="8">
    <source>
        <dbReference type="EMBL" id="KAL3762747.1"/>
    </source>
</evidence>
<feature type="transmembrane region" description="Helical" evidence="7">
    <location>
        <begin position="29"/>
        <end position="49"/>
    </location>
</feature>
<evidence type="ECO:0000256" key="2">
    <source>
        <dbReference type="ARBA" id="ARBA00006070"/>
    </source>
</evidence>
<feature type="transmembrane region" description="Helical" evidence="7">
    <location>
        <begin position="55"/>
        <end position="75"/>
    </location>
</feature>
<evidence type="ECO:0000256" key="1">
    <source>
        <dbReference type="ARBA" id="ARBA00004141"/>
    </source>
</evidence>
<dbReference type="GO" id="GO:0016020">
    <property type="term" value="C:membrane"/>
    <property type="evidence" value="ECO:0007669"/>
    <property type="project" value="UniProtKB-SubCell"/>
</dbReference>
<evidence type="ECO:0000256" key="6">
    <source>
        <dbReference type="SAM" id="MobiDB-lite"/>
    </source>
</evidence>
<feature type="region of interest" description="Disordered" evidence="6">
    <location>
        <begin position="495"/>
        <end position="516"/>
    </location>
</feature>
<keyword evidence="4 7" id="KW-1133">Transmembrane helix</keyword>
<reference evidence="8 9" key="1">
    <citation type="submission" date="2024-10" db="EMBL/GenBank/DDBJ databases">
        <title>Updated reference genomes for cyclostephanoid diatoms.</title>
        <authorList>
            <person name="Roberts W.R."/>
            <person name="Alverson A.J."/>
        </authorList>
    </citation>
    <scope>NUCLEOTIDE SEQUENCE [LARGE SCALE GENOMIC DNA]</scope>
    <source>
        <strain evidence="8 9">AJA276-08</strain>
    </source>
</reference>
<dbReference type="PANTHER" id="PTHR10743">
    <property type="entry name" value="PROTEIN RER1"/>
    <property type="match status" value="1"/>
</dbReference>
<proteinExistence type="inferred from homology"/>
<dbReference type="AlphaFoldDB" id="A0ABD3MGP7"/>
<comment type="subcellular location">
    <subcellularLocation>
        <location evidence="1">Membrane</location>
        <topology evidence="1">Multi-pass membrane protein</topology>
    </subcellularLocation>
</comment>
<organism evidence="8 9">
    <name type="scientific">Stephanodiscus triporus</name>
    <dbReference type="NCBI Taxonomy" id="2934178"/>
    <lineage>
        <taxon>Eukaryota</taxon>
        <taxon>Sar</taxon>
        <taxon>Stramenopiles</taxon>
        <taxon>Ochrophyta</taxon>
        <taxon>Bacillariophyta</taxon>
        <taxon>Coscinodiscophyceae</taxon>
        <taxon>Thalassiosirophycidae</taxon>
        <taxon>Stephanodiscales</taxon>
        <taxon>Stephanodiscaceae</taxon>
        <taxon>Stephanodiscus</taxon>
    </lineage>
</organism>
<dbReference type="EMBL" id="JALLAZ020001820">
    <property type="protein sequence ID" value="KAL3762747.1"/>
    <property type="molecule type" value="Genomic_DNA"/>
</dbReference>
<evidence type="ECO:0008006" key="10">
    <source>
        <dbReference type="Google" id="ProtNLM"/>
    </source>
</evidence>
<dbReference type="GO" id="GO:0005737">
    <property type="term" value="C:cytoplasm"/>
    <property type="evidence" value="ECO:0007669"/>
    <property type="project" value="UniProtKB-ARBA"/>
</dbReference>
<dbReference type="InterPro" id="IPR004932">
    <property type="entry name" value="Rer1"/>
</dbReference>
<evidence type="ECO:0000313" key="9">
    <source>
        <dbReference type="Proteomes" id="UP001530315"/>
    </source>
</evidence>
<evidence type="ECO:0000256" key="3">
    <source>
        <dbReference type="ARBA" id="ARBA00022692"/>
    </source>
</evidence>
<sequence length="599" mass="66014">MPSSESISAETTSVRRAVQYWLDKSTIHVVPRWILFGVVLVLFFLRIYLIQGYFIVAYGLGIFLLNNFIAFLSPLDDPTDVGGSRDDGLSLPTTSREGKEYRPFARRLPEFKFWLASTRGVCTSLLMTFFSVFDVPVFWPILLMYFGVLFFMTMKRQIMHMYKHKYVPISFGKHKYKDAGKEKGEFGGGMAGSIGQVALDRVSGYARLLHSTTAGTTGRNDDRRRRSRVGRRTAAAVQFERARLLVCSGRLVEALSEYEDLLERMERETEDRAGGGRMTGGHDDDDDEGPLPVIHGAAALTGVGAAKLLLRLREGDAVVAEVDDDEVFESLETATEVLLESRRDALLSPMHYQLAVDLGLAASISLTNSGVAHCLPARAKRALDIYDELMNGPKFMREGGADDGDDGRRSGDETAGEDGTTGQEWEEILRDSATEGRGDDGHPTTRKPTETPLSPLWFAYHKCESARALGLVARCYALAGSAVTAEGLFQSSMDASSSHPFGRKVRPGNSGPRGVRVERGVSLSSPNLGLIARDVRAWYAMLCDDWEKRGGDAARLRSDAAKIEDEGVLKGYVRDKDGVKRSVSGLESSLWLFSPSNFQ</sequence>
<protein>
    <recommendedName>
        <fullName evidence="10">Protein RER1</fullName>
    </recommendedName>
</protein>
<feature type="compositionally biased region" description="Basic and acidic residues" evidence="6">
    <location>
        <begin position="432"/>
        <end position="449"/>
    </location>
</feature>
<evidence type="ECO:0000256" key="5">
    <source>
        <dbReference type="ARBA" id="ARBA00023136"/>
    </source>
</evidence>
<comment type="similarity">
    <text evidence="2">Belongs to the RER1 family.</text>
</comment>
<comment type="caution">
    <text evidence="8">The sequence shown here is derived from an EMBL/GenBank/DDBJ whole genome shotgun (WGS) entry which is preliminary data.</text>
</comment>
<feature type="region of interest" description="Disordered" evidence="6">
    <location>
        <begin position="395"/>
        <end position="425"/>
    </location>
</feature>
<gene>
    <name evidence="8" type="ORF">ACHAW5_006558</name>
</gene>
<feature type="compositionally biased region" description="Basic and acidic residues" evidence="6">
    <location>
        <begin position="395"/>
        <end position="412"/>
    </location>
</feature>
<feature type="region of interest" description="Disordered" evidence="6">
    <location>
        <begin position="266"/>
        <end position="290"/>
    </location>
</feature>
<keyword evidence="3 7" id="KW-0812">Transmembrane</keyword>
<dbReference type="PANTHER" id="PTHR10743:SF0">
    <property type="entry name" value="PROTEIN RER1"/>
    <property type="match status" value="1"/>
</dbReference>